<dbReference type="UniPathway" id="UPA00232"/>
<feature type="domain" description="SCP2" evidence="2">
    <location>
        <begin position="14"/>
        <end position="107"/>
    </location>
</feature>
<dbReference type="Pfam" id="PF02036">
    <property type="entry name" value="SCP2"/>
    <property type="match status" value="1"/>
</dbReference>
<keyword evidence="4" id="KW-1185">Reference proteome</keyword>
<dbReference type="HAMAP" id="MF_02231">
    <property type="entry name" value="UbiT"/>
    <property type="match status" value="1"/>
</dbReference>
<accession>A0A0U2RL63</accession>
<dbReference type="AlphaFoldDB" id="A0A0U2RL63"/>
<evidence type="ECO:0000256" key="1">
    <source>
        <dbReference type="HAMAP-Rule" id="MF_02231"/>
    </source>
</evidence>
<organism evidence="3 4">
    <name type="scientific">Lacimicrobium alkaliphilum</name>
    <dbReference type="NCBI Taxonomy" id="1526571"/>
    <lineage>
        <taxon>Bacteria</taxon>
        <taxon>Pseudomonadati</taxon>
        <taxon>Pseudomonadota</taxon>
        <taxon>Gammaproteobacteria</taxon>
        <taxon>Alteromonadales</taxon>
        <taxon>Alteromonadaceae</taxon>
        <taxon>Lacimicrobium</taxon>
    </lineage>
</organism>
<comment type="function">
    <text evidence="1">Required for O(2)-independent ubiquinone (coenzyme Q) biosynthesis. Likely functions as an accessory factor.</text>
</comment>
<sequence length="137" mass="15475">MVQQPCAGRLLNLALHQPLDEGELDFLAGKVIRITLTDIPKSWFISLRDKRLEVHLCGKEDACISGELENFLALACQQVDPDTLFFQRKLCISGDTELGLYVKNLLDSLELDSLPALFARPLQYYARRFDPKEASHA</sequence>
<dbReference type="STRING" id="1526571.AT746_06950"/>
<reference evidence="3 4" key="1">
    <citation type="submission" date="2015-12" db="EMBL/GenBank/DDBJ databases">
        <title>Complete genome of Lacimicrobium alkaliphilum KCTC 32984.</title>
        <authorList>
            <person name="Kim S.-G."/>
            <person name="Lee Y.-J."/>
        </authorList>
    </citation>
    <scope>NUCLEOTIDE SEQUENCE [LARGE SCALE GENOMIC DNA]</scope>
    <source>
        <strain evidence="3 4">YelD216</strain>
    </source>
</reference>
<dbReference type="Proteomes" id="UP000068447">
    <property type="component" value="Chromosome"/>
</dbReference>
<proteinExistence type="inferred from homology"/>
<comment type="pathway">
    <text evidence="1">Cofactor biosynthesis; ubiquinone biosynthesis.</text>
</comment>
<dbReference type="EMBL" id="CP013650">
    <property type="protein sequence ID" value="ALS98026.1"/>
    <property type="molecule type" value="Genomic_DNA"/>
</dbReference>
<dbReference type="InterPro" id="IPR036527">
    <property type="entry name" value="SCP2_sterol-bd_dom_sf"/>
</dbReference>
<dbReference type="KEGG" id="lal:AT746_06950"/>
<evidence type="ECO:0000259" key="2">
    <source>
        <dbReference type="Pfam" id="PF02036"/>
    </source>
</evidence>
<dbReference type="InterPro" id="IPR016830">
    <property type="entry name" value="UbiT"/>
</dbReference>
<dbReference type="Gene3D" id="3.30.1050.10">
    <property type="entry name" value="SCP2 sterol-binding domain"/>
    <property type="match status" value="1"/>
</dbReference>
<protein>
    <recommendedName>
        <fullName evidence="1">Ubiquinone biosynthesis accessory factor UbiT</fullName>
    </recommendedName>
</protein>
<comment type="similarity">
    <text evidence="1">Belongs to the UbiT family.</text>
</comment>
<evidence type="ECO:0000313" key="4">
    <source>
        <dbReference type="Proteomes" id="UP000068447"/>
    </source>
</evidence>
<gene>
    <name evidence="1" type="primary">ubiT</name>
    <name evidence="3" type="ORF">AT746_06950</name>
</gene>
<name>A0A0U2RL63_9ALTE</name>
<keyword evidence="1" id="KW-0831">Ubiquinone biosynthesis</keyword>
<dbReference type="GO" id="GO:0006744">
    <property type="term" value="P:ubiquinone biosynthetic process"/>
    <property type="evidence" value="ECO:0007669"/>
    <property type="project" value="UniProtKB-UniRule"/>
</dbReference>
<dbReference type="SUPFAM" id="SSF55718">
    <property type="entry name" value="SCP-like"/>
    <property type="match status" value="1"/>
</dbReference>
<dbReference type="InterPro" id="IPR003033">
    <property type="entry name" value="SCP2_sterol-bd_dom"/>
</dbReference>
<evidence type="ECO:0000313" key="3">
    <source>
        <dbReference type="EMBL" id="ALS98026.1"/>
    </source>
</evidence>